<dbReference type="EMBL" id="CAVMJV010000009">
    <property type="protein sequence ID" value="CAK5039452.1"/>
    <property type="molecule type" value="Genomic_DNA"/>
</dbReference>
<gene>
    <name evidence="1" type="ORF">MENTE1834_LOCUS9936</name>
</gene>
<reference evidence="1" key="1">
    <citation type="submission" date="2023-11" db="EMBL/GenBank/DDBJ databases">
        <authorList>
            <person name="Poullet M."/>
        </authorList>
    </citation>
    <scope>NUCLEOTIDE SEQUENCE</scope>
    <source>
        <strain evidence="1">E1834</strain>
    </source>
</reference>
<proteinExistence type="predicted"/>
<name>A0ACB0YBB6_MELEN</name>
<protein>
    <submittedName>
        <fullName evidence="1">Uncharacterized protein</fullName>
    </submittedName>
</protein>
<keyword evidence="2" id="KW-1185">Reference proteome</keyword>
<evidence type="ECO:0000313" key="2">
    <source>
        <dbReference type="Proteomes" id="UP001497535"/>
    </source>
</evidence>
<organism evidence="1 2">
    <name type="scientific">Meloidogyne enterolobii</name>
    <name type="common">Root-knot nematode worm</name>
    <name type="synonym">Meloidogyne mayaguensis</name>
    <dbReference type="NCBI Taxonomy" id="390850"/>
    <lineage>
        <taxon>Eukaryota</taxon>
        <taxon>Metazoa</taxon>
        <taxon>Ecdysozoa</taxon>
        <taxon>Nematoda</taxon>
        <taxon>Chromadorea</taxon>
        <taxon>Rhabditida</taxon>
        <taxon>Tylenchina</taxon>
        <taxon>Tylenchomorpha</taxon>
        <taxon>Tylenchoidea</taxon>
        <taxon>Meloidogynidae</taxon>
        <taxon>Meloidogyninae</taxon>
        <taxon>Meloidogyne</taxon>
    </lineage>
</organism>
<accession>A0ACB0YBB6</accession>
<evidence type="ECO:0000313" key="1">
    <source>
        <dbReference type="EMBL" id="CAK5039452.1"/>
    </source>
</evidence>
<sequence>MPIIIIADADTDILIMKNGEGFAKITYQSELKPYALSKNCKEVRESVLDLKSHPFATGLGSYGSQVDSKPNYGPKFGFICDGGRELIVNGRYKINDWFCVDPPDRGCGNALELLCLKVEGSDDSFWYLPNYQWTLVSSISCHPQEDKDGKK</sequence>
<dbReference type="Proteomes" id="UP001497535">
    <property type="component" value="Unassembled WGS sequence"/>
</dbReference>
<comment type="caution">
    <text evidence="1">The sequence shown here is derived from an EMBL/GenBank/DDBJ whole genome shotgun (WGS) entry which is preliminary data.</text>
</comment>